<feature type="compositionally biased region" description="Basic and acidic residues" evidence="1">
    <location>
        <begin position="51"/>
        <end position="62"/>
    </location>
</feature>
<organism evidence="2 3">
    <name type="scientific">Tilletia laevis</name>
    <dbReference type="NCBI Taxonomy" id="157183"/>
    <lineage>
        <taxon>Eukaryota</taxon>
        <taxon>Fungi</taxon>
        <taxon>Dikarya</taxon>
        <taxon>Basidiomycota</taxon>
        <taxon>Ustilaginomycotina</taxon>
        <taxon>Exobasidiomycetes</taxon>
        <taxon>Tilletiales</taxon>
        <taxon>Tilletiaceae</taxon>
        <taxon>Tilletia</taxon>
    </lineage>
</organism>
<name>A0A9N8LYB9_9BASI</name>
<feature type="compositionally biased region" description="Low complexity" evidence="1">
    <location>
        <begin position="118"/>
        <end position="147"/>
    </location>
</feature>
<reference evidence="2 3" key="1">
    <citation type="submission" date="2020-10" db="EMBL/GenBank/DDBJ databases">
        <authorList>
            <person name="Sedaghatjoo S."/>
        </authorList>
    </citation>
    <scope>NUCLEOTIDE SEQUENCE [LARGE SCALE GENOMIC DNA]</scope>
    <source>
        <strain evidence="2 3">LLFL</strain>
    </source>
</reference>
<dbReference type="Proteomes" id="UP000836404">
    <property type="component" value="Unassembled WGS sequence"/>
</dbReference>
<feature type="compositionally biased region" description="Basic and acidic residues" evidence="1">
    <location>
        <begin position="73"/>
        <end position="101"/>
    </location>
</feature>
<comment type="caution">
    <text evidence="2">The sequence shown here is derived from an EMBL/GenBank/DDBJ whole genome shotgun (WGS) entry which is preliminary data.</text>
</comment>
<dbReference type="EMBL" id="CAJHJF010005098">
    <property type="protein sequence ID" value="CAD6947884.1"/>
    <property type="molecule type" value="Genomic_DNA"/>
</dbReference>
<feature type="compositionally biased region" description="Polar residues" evidence="1">
    <location>
        <begin position="1"/>
        <end position="10"/>
    </location>
</feature>
<proteinExistence type="predicted"/>
<accession>A0A9N8LYB9</accession>
<gene>
    <name evidence="2" type="ORF">JKILLFL_G9767</name>
</gene>
<feature type="region of interest" description="Disordered" evidence="1">
    <location>
        <begin position="1"/>
        <end position="214"/>
    </location>
</feature>
<sequence length="226" mass="24989">MATTQTTKAKTGNVPVSEAQQGRASTSSASGIPRPQTGHPVGSVMSTPAQKTREERLEELSRLRTQQTETPSDEERDRKQREAIEALLKIKEDQKRKDKERRERRRTIHQLEKELNPSGSRQSSSSGESDQTTSTRARGSTSASSAKRIGDLRTNHSSKSCNSFDSARVDNSLSRARTPQSTVIQQRGQAQDVPRSSLGFPLGMTPSQQFAAQSPIETMIFPRPQQ</sequence>
<keyword evidence="3" id="KW-1185">Reference proteome</keyword>
<evidence type="ECO:0000313" key="3">
    <source>
        <dbReference type="Proteomes" id="UP000836404"/>
    </source>
</evidence>
<feature type="compositionally biased region" description="Polar residues" evidence="1">
    <location>
        <begin position="205"/>
        <end position="214"/>
    </location>
</feature>
<dbReference type="AlphaFoldDB" id="A0A9N8LYB9"/>
<evidence type="ECO:0000256" key="1">
    <source>
        <dbReference type="SAM" id="MobiDB-lite"/>
    </source>
</evidence>
<protein>
    <submittedName>
        <fullName evidence="2">Uncharacterized protein</fullName>
    </submittedName>
</protein>
<feature type="compositionally biased region" description="Polar residues" evidence="1">
    <location>
        <begin position="155"/>
        <end position="189"/>
    </location>
</feature>
<feature type="compositionally biased region" description="Polar residues" evidence="1">
    <location>
        <begin position="18"/>
        <end position="30"/>
    </location>
</feature>
<evidence type="ECO:0000313" key="2">
    <source>
        <dbReference type="EMBL" id="CAD6947884.1"/>
    </source>
</evidence>